<dbReference type="EMBL" id="PKMF04000582">
    <property type="protein sequence ID" value="KAK7825163.1"/>
    <property type="molecule type" value="Genomic_DNA"/>
</dbReference>
<keyword evidence="1" id="KW-0963">Cytoplasm</keyword>
<keyword evidence="1" id="KW-0206">Cytoskeleton</keyword>
<dbReference type="Gene3D" id="3.30.740.10">
    <property type="entry name" value="Protein Inhibitor Of Neuronal Nitric Oxide Synthase"/>
    <property type="match status" value="1"/>
</dbReference>
<evidence type="ECO:0000256" key="1">
    <source>
        <dbReference type="RuleBase" id="RU365010"/>
    </source>
</evidence>
<dbReference type="SMART" id="SM01375">
    <property type="entry name" value="Dynein_light"/>
    <property type="match status" value="1"/>
</dbReference>
<dbReference type="FunFam" id="3.30.740.10:FF:000004">
    <property type="entry name" value="Dynein light chain"/>
    <property type="match status" value="1"/>
</dbReference>
<keyword evidence="1" id="KW-0505">Motor protein</keyword>
<dbReference type="GO" id="GO:0007017">
    <property type="term" value="P:microtubule-based process"/>
    <property type="evidence" value="ECO:0007669"/>
    <property type="project" value="InterPro"/>
</dbReference>
<comment type="similarity">
    <text evidence="1">Belongs to the dynein light chain family.</text>
</comment>
<dbReference type="Pfam" id="PF01221">
    <property type="entry name" value="Dynein_light"/>
    <property type="match status" value="1"/>
</dbReference>
<keyword evidence="1" id="KW-0243">Dynein</keyword>
<keyword evidence="3" id="KW-1185">Reference proteome</keyword>
<dbReference type="PANTHER" id="PTHR11886:SF106">
    <property type="entry name" value="DYNEIN LIGHT CHAIN"/>
    <property type="match status" value="1"/>
</dbReference>
<protein>
    <recommendedName>
        <fullName evidence="1">Dynein light chain</fullName>
    </recommendedName>
</protein>
<dbReference type="InterPro" id="IPR037177">
    <property type="entry name" value="DLC_sf"/>
</dbReference>
<organism evidence="2 3">
    <name type="scientific">Quercus suber</name>
    <name type="common">Cork oak</name>
    <dbReference type="NCBI Taxonomy" id="58331"/>
    <lineage>
        <taxon>Eukaryota</taxon>
        <taxon>Viridiplantae</taxon>
        <taxon>Streptophyta</taxon>
        <taxon>Embryophyta</taxon>
        <taxon>Tracheophyta</taxon>
        <taxon>Spermatophyta</taxon>
        <taxon>Magnoliopsida</taxon>
        <taxon>eudicotyledons</taxon>
        <taxon>Gunneridae</taxon>
        <taxon>Pentapetalae</taxon>
        <taxon>rosids</taxon>
        <taxon>fabids</taxon>
        <taxon>Fagales</taxon>
        <taxon>Fagaceae</taxon>
        <taxon>Quercus</taxon>
    </lineage>
</organism>
<evidence type="ECO:0000313" key="2">
    <source>
        <dbReference type="EMBL" id="KAK7825163.1"/>
    </source>
</evidence>
<dbReference type="GO" id="GO:0045505">
    <property type="term" value="F:dynein intermediate chain binding"/>
    <property type="evidence" value="ECO:0007669"/>
    <property type="project" value="TreeGrafter"/>
</dbReference>
<reference evidence="2 3" key="1">
    <citation type="journal article" date="2018" name="Sci. Data">
        <title>The draft genome sequence of cork oak.</title>
        <authorList>
            <person name="Ramos A.M."/>
            <person name="Usie A."/>
            <person name="Barbosa P."/>
            <person name="Barros P.M."/>
            <person name="Capote T."/>
            <person name="Chaves I."/>
            <person name="Simoes F."/>
            <person name="Abreu I."/>
            <person name="Carrasquinho I."/>
            <person name="Faro C."/>
            <person name="Guimaraes J.B."/>
            <person name="Mendonca D."/>
            <person name="Nobrega F."/>
            <person name="Rodrigues L."/>
            <person name="Saibo N.J.M."/>
            <person name="Varela M.C."/>
            <person name="Egas C."/>
            <person name="Matos J."/>
            <person name="Miguel C.M."/>
            <person name="Oliveira M.M."/>
            <person name="Ricardo C.P."/>
            <person name="Goncalves S."/>
        </authorList>
    </citation>
    <scope>NUCLEOTIDE SEQUENCE [LARGE SCALE GENOMIC DNA]</scope>
    <source>
        <strain evidence="3">cv. HL8</strain>
    </source>
</reference>
<dbReference type="GO" id="GO:0005868">
    <property type="term" value="C:cytoplasmic dynein complex"/>
    <property type="evidence" value="ECO:0007669"/>
    <property type="project" value="TreeGrafter"/>
</dbReference>
<accession>A0AAW0JF40</accession>
<name>A0AAW0JF40_QUESU</name>
<dbReference type="SUPFAM" id="SSF54648">
    <property type="entry name" value="DLC"/>
    <property type="match status" value="1"/>
</dbReference>
<keyword evidence="1" id="KW-0493">Microtubule</keyword>
<gene>
    <name evidence="2" type="primary">DYL2</name>
    <name evidence="2" type="ORF">CFP56_033642</name>
</gene>
<dbReference type="Proteomes" id="UP000237347">
    <property type="component" value="Unassembled WGS sequence"/>
</dbReference>
<evidence type="ECO:0000313" key="3">
    <source>
        <dbReference type="Proteomes" id="UP000237347"/>
    </source>
</evidence>
<comment type="caution">
    <text evidence="2">The sequence shown here is derived from an EMBL/GenBank/DDBJ whole genome shotgun (WGS) entry which is preliminary data.</text>
</comment>
<sequence length="95" mass="10664">MLEGKAVVIDTDMSLEMQAQAMAFASQALDLYEVFDCKSIAAYIKKEFDKMYGSGWQCVVGTSFSCFFTHLKGTFIYYSLETINFLIFKGASSSF</sequence>
<proteinExistence type="inferred from homology"/>
<comment type="subcellular location">
    <subcellularLocation>
        <location evidence="1">Cytoplasm</location>
        <location evidence="1">Cytoskeleton</location>
    </subcellularLocation>
</comment>
<dbReference type="Gramene" id="rna-CFP56_55228">
    <property type="protein sequence ID" value="cds-POE46369.1"/>
    <property type="gene ID" value="gene-CFP56_55228"/>
</dbReference>
<dbReference type="PANTHER" id="PTHR11886">
    <property type="entry name" value="DYNEIN LIGHT CHAIN"/>
    <property type="match status" value="1"/>
</dbReference>
<dbReference type="AlphaFoldDB" id="A0AAW0JF40"/>
<dbReference type="InterPro" id="IPR001372">
    <property type="entry name" value="Dynein_light_chain_typ-1/2"/>
</dbReference>
<dbReference type="GO" id="GO:0005874">
    <property type="term" value="C:microtubule"/>
    <property type="evidence" value="ECO:0007669"/>
    <property type="project" value="UniProtKB-KW"/>
</dbReference>